<evidence type="ECO:0000256" key="1">
    <source>
        <dbReference type="SAM" id="MobiDB-lite"/>
    </source>
</evidence>
<feature type="compositionally biased region" description="Polar residues" evidence="1">
    <location>
        <begin position="75"/>
        <end position="86"/>
    </location>
</feature>
<feature type="region of interest" description="Disordered" evidence="1">
    <location>
        <begin position="36"/>
        <end position="110"/>
    </location>
</feature>
<keyword evidence="2" id="KW-0732">Signal</keyword>
<comment type="caution">
    <text evidence="3">The sequence shown here is derived from an EMBL/GenBank/DDBJ whole genome shotgun (WGS) entry which is preliminary data.</text>
</comment>
<feature type="signal peptide" evidence="2">
    <location>
        <begin position="1"/>
        <end position="30"/>
    </location>
</feature>
<evidence type="ECO:0000313" key="4">
    <source>
        <dbReference type="Proteomes" id="UP000612233"/>
    </source>
</evidence>
<organism evidence="3 4">
    <name type="scientific">Hymenobacter montanus</name>
    <dbReference type="NCBI Taxonomy" id="2771359"/>
    <lineage>
        <taxon>Bacteria</taxon>
        <taxon>Pseudomonadati</taxon>
        <taxon>Bacteroidota</taxon>
        <taxon>Cytophagia</taxon>
        <taxon>Cytophagales</taxon>
        <taxon>Hymenobacteraceae</taxon>
        <taxon>Hymenobacter</taxon>
    </lineage>
</organism>
<gene>
    <name evidence="3" type="ORF">IC235_03870</name>
</gene>
<evidence type="ECO:0000256" key="2">
    <source>
        <dbReference type="SAM" id="SignalP"/>
    </source>
</evidence>
<keyword evidence="4" id="KW-1185">Reference proteome</keyword>
<reference evidence="3" key="1">
    <citation type="submission" date="2020-09" db="EMBL/GenBank/DDBJ databases">
        <authorList>
            <person name="Kim M.K."/>
        </authorList>
    </citation>
    <scope>NUCLEOTIDE SEQUENCE</scope>
    <source>
        <strain evidence="3">BT664</strain>
    </source>
</reference>
<proteinExistence type="predicted"/>
<name>A0A927BA96_9BACT</name>
<dbReference type="Proteomes" id="UP000612233">
    <property type="component" value="Unassembled WGS sequence"/>
</dbReference>
<feature type="compositionally biased region" description="Basic and acidic residues" evidence="1">
    <location>
        <begin position="47"/>
        <end position="62"/>
    </location>
</feature>
<feature type="chain" id="PRO_5037227358" evidence="2">
    <location>
        <begin position="31"/>
        <end position="110"/>
    </location>
</feature>
<protein>
    <submittedName>
        <fullName evidence="3">Uncharacterized protein</fullName>
    </submittedName>
</protein>
<accession>A0A927BA96</accession>
<dbReference type="RefSeq" id="WP_223847067.1">
    <property type="nucleotide sequence ID" value="NZ_JACXAD010000003.1"/>
</dbReference>
<dbReference type="AlphaFoldDB" id="A0A927BA96"/>
<dbReference type="EMBL" id="JACXAD010000003">
    <property type="protein sequence ID" value="MBD2767030.1"/>
    <property type="molecule type" value="Genomic_DNA"/>
</dbReference>
<evidence type="ECO:0000313" key="3">
    <source>
        <dbReference type="EMBL" id="MBD2767030.1"/>
    </source>
</evidence>
<sequence length="110" mass="11937">MRPLALRLIASPSALLALGLLLGSTQAANAQIVPQKPAQVKAANRRALRETRQTDSPYKDSHLGVTADQLKRGESTQPQPETNKSVNYRKGTAPNVKGPGFLGLRRRKKV</sequence>